<dbReference type="PANTHER" id="PTHR15020">
    <property type="entry name" value="FLAVIN REDUCTASE-RELATED"/>
    <property type="match status" value="1"/>
</dbReference>
<proteinExistence type="predicted"/>
<dbReference type="SUPFAM" id="SSF51735">
    <property type="entry name" value="NAD(P)-binding Rossmann-fold domains"/>
    <property type="match status" value="1"/>
</dbReference>
<dbReference type="Proteomes" id="UP001472866">
    <property type="component" value="Chromosome 08"/>
</dbReference>
<dbReference type="InterPro" id="IPR016040">
    <property type="entry name" value="NAD(P)-bd_dom"/>
</dbReference>
<dbReference type="Gene3D" id="3.40.50.720">
    <property type="entry name" value="NAD(P)-binding Rossmann-like Domain"/>
    <property type="match status" value="1"/>
</dbReference>
<dbReference type="AlphaFoldDB" id="A0AAX4PBQ4"/>
<keyword evidence="3" id="KW-1185">Reference proteome</keyword>
<dbReference type="EMBL" id="CP151508">
    <property type="protein sequence ID" value="WZN63638.1"/>
    <property type="molecule type" value="Genomic_DNA"/>
</dbReference>
<reference evidence="2 3" key="1">
    <citation type="submission" date="2024-03" db="EMBL/GenBank/DDBJ databases">
        <title>Complete genome sequence of the green alga Chloropicon roscoffensis RCC1871.</title>
        <authorList>
            <person name="Lemieux C."/>
            <person name="Pombert J.-F."/>
            <person name="Otis C."/>
            <person name="Turmel M."/>
        </authorList>
    </citation>
    <scope>NUCLEOTIDE SEQUENCE [LARGE SCALE GENOMIC DNA]</scope>
    <source>
        <strain evidence="2 3">RCC1871</strain>
    </source>
</reference>
<accession>A0AAX4PBQ4</accession>
<organism evidence="2 3">
    <name type="scientific">Chloropicon roscoffensis</name>
    <dbReference type="NCBI Taxonomy" id="1461544"/>
    <lineage>
        <taxon>Eukaryota</taxon>
        <taxon>Viridiplantae</taxon>
        <taxon>Chlorophyta</taxon>
        <taxon>Chloropicophyceae</taxon>
        <taxon>Chloropicales</taxon>
        <taxon>Chloropicaceae</taxon>
        <taxon>Chloropicon</taxon>
    </lineage>
</organism>
<sequence>MGKATTVAVIGASGGVGRAVVRAALDNGLRVRALARSRTRTQETVGDLEKLDEFVEGNVDDPESLARLLEGSVDIVLSCLGTPKGAAPCVENGTRKIIDAMRAAGLQRMAMISSIGVGDSLPQGLAMAPFFARCIKPLFLKKLFADLDAAEEVCWRAAGMRCVCVRPPGLTNKRGTGIFRLAPSCELKPSKRASIPREDVAAAMIKFAKDDSAFLHWEGKGVTVVS</sequence>
<feature type="domain" description="NAD(P)-binding" evidence="1">
    <location>
        <begin position="11"/>
        <end position="210"/>
    </location>
</feature>
<evidence type="ECO:0000259" key="1">
    <source>
        <dbReference type="Pfam" id="PF13460"/>
    </source>
</evidence>
<dbReference type="PANTHER" id="PTHR15020:SF50">
    <property type="entry name" value="UPF0659 PROTEIN YMR090W"/>
    <property type="match status" value="1"/>
</dbReference>
<dbReference type="InterPro" id="IPR036291">
    <property type="entry name" value="NAD(P)-bd_dom_sf"/>
</dbReference>
<dbReference type="Pfam" id="PF13460">
    <property type="entry name" value="NAD_binding_10"/>
    <property type="match status" value="1"/>
</dbReference>
<evidence type="ECO:0000313" key="2">
    <source>
        <dbReference type="EMBL" id="WZN63638.1"/>
    </source>
</evidence>
<gene>
    <name evidence="2" type="ORF">HKI87_08g51870</name>
</gene>
<evidence type="ECO:0000313" key="3">
    <source>
        <dbReference type="Proteomes" id="UP001472866"/>
    </source>
</evidence>
<protein>
    <submittedName>
        <fullName evidence="2">NAD(P)-binding domain-containing protein</fullName>
    </submittedName>
</protein>
<name>A0AAX4PBQ4_9CHLO</name>